<proteinExistence type="predicted"/>
<organism evidence="7 8">
    <name type="scientific">Parabacteroides chinchillae</name>
    <dbReference type="NCBI Taxonomy" id="871327"/>
    <lineage>
        <taxon>Bacteria</taxon>
        <taxon>Pseudomonadati</taxon>
        <taxon>Bacteroidota</taxon>
        <taxon>Bacteroidia</taxon>
        <taxon>Bacteroidales</taxon>
        <taxon>Tannerellaceae</taxon>
        <taxon>Parabacteroides</taxon>
    </lineage>
</organism>
<dbReference type="Proteomes" id="UP000236725">
    <property type="component" value="Unassembled WGS sequence"/>
</dbReference>
<comment type="caution">
    <text evidence="7">The sequence shown here is derived from an EMBL/GenBank/DDBJ whole genome shotgun (WGS) entry which is preliminary data.</text>
</comment>
<keyword evidence="8" id="KW-1185">Reference proteome</keyword>
<keyword evidence="3 6" id="KW-0812">Transmembrane</keyword>
<evidence type="ECO:0000256" key="6">
    <source>
        <dbReference type="SAM" id="Phobius"/>
    </source>
</evidence>
<comment type="subcellular location">
    <subcellularLocation>
        <location evidence="1">Cell membrane</location>
        <topology evidence="1">Multi-pass membrane protein</topology>
    </subcellularLocation>
</comment>
<dbReference type="GO" id="GO:0015171">
    <property type="term" value="F:amino acid transmembrane transporter activity"/>
    <property type="evidence" value="ECO:0007669"/>
    <property type="project" value="TreeGrafter"/>
</dbReference>
<feature type="transmembrane region" description="Helical" evidence="6">
    <location>
        <begin position="111"/>
        <end position="133"/>
    </location>
</feature>
<dbReference type="AlphaFoldDB" id="A0A8G2F548"/>
<dbReference type="Pfam" id="PF01810">
    <property type="entry name" value="LysE"/>
    <property type="match status" value="1"/>
</dbReference>
<name>A0A8G2F548_9BACT</name>
<evidence type="ECO:0000256" key="2">
    <source>
        <dbReference type="ARBA" id="ARBA00022475"/>
    </source>
</evidence>
<feature type="transmembrane region" description="Helical" evidence="6">
    <location>
        <begin position="6"/>
        <end position="27"/>
    </location>
</feature>
<evidence type="ECO:0000256" key="5">
    <source>
        <dbReference type="ARBA" id="ARBA00023136"/>
    </source>
</evidence>
<sequence length="219" mass="24137">MLGTITKGLIIGILVSAPMGPIGMLCIQRTLNKGRWHGFITGLGAALSDVLYAAFTCLGMGVVVNFVEANQAPLQIIGSIVLGIFGYYIYQSNPVKNIKKQREKKLSFTQDFITAFLLTFSNVLIVLLYIGLFARFGFVLPDSSIWMLAGGIGCIGVGAILWWFGITYIVAKLRKWFNVRGIWMLNRIVGTIIIVLSIIGVLSVLLTSYFHVPLIQIYI</sequence>
<feature type="transmembrane region" description="Helical" evidence="6">
    <location>
        <begin position="72"/>
        <end position="90"/>
    </location>
</feature>
<dbReference type="PANTHER" id="PTHR30086">
    <property type="entry name" value="ARGININE EXPORTER PROTEIN ARGO"/>
    <property type="match status" value="1"/>
</dbReference>
<reference evidence="7 8" key="1">
    <citation type="submission" date="2016-10" db="EMBL/GenBank/DDBJ databases">
        <authorList>
            <person name="Varghese N."/>
            <person name="Submissions S."/>
        </authorList>
    </citation>
    <scope>NUCLEOTIDE SEQUENCE [LARGE SCALE GENOMIC DNA]</scope>
    <source>
        <strain evidence="7 8">DSM 29073</strain>
    </source>
</reference>
<keyword evidence="4 6" id="KW-1133">Transmembrane helix</keyword>
<keyword evidence="5 6" id="KW-0472">Membrane</keyword>
<dbReference type="GO" id="GO:0005886">
    <property type="term" value="C:plasma membrane"/>
    <property type="evidence" value="ECO:0007669"/>
    <property type="project" value="UniProtKB-SubCell"/>
</dbReference>
<feature type="transmembrane region" description="Helical" evidence="6">
    <location>
        <begin position="145"/>
        <end position="171"/>
    </location>
</feature>
<evidence type="ECO:0000256" key="1">
    <source>
        <dbReference type="ARBA" id="ARBA00004651"/>
    </source>
</evidence>
<gene>
    <name evidence="7" type="ORF">SAMN05444001_10956</name>
</gene>
<protein>
    <submittedName>
        <fullName evidence="7">Threonine/homoserine/homoserine lactone efflux protein</fullName>
    </submittedName>
</protein>
<dbReference type="PANTHER" id="PTHR30086:SF20">
    <property type="entry name" value="ARGININE EXPORTER PROTEIN ARGO-RELATED"/>
    <property type="match status" value="1"/>
</dbReference>
<keyword evidence="2" id="KW-1003">Cell membrane</keyword>
<dbReference type="InterPro" id="IPR001123">
    <property type="entry name" value="LeuE-type"/>
</dbReference>
<feature type="transmembrane region" description="Helical" evidence="6">
    <location>
        <begin position="192"/>
        <end position="212"/>
    </location>
</feature>
<evidence type="ECO:0000313" key="8">
    <source>
        <dbReference type="Proteomes" id="UP000236725"/>
    </source>
</evidence>
<feature type="transmembrane region" description="Helical" evidence="6">
    <location>
        <begin position="39"/>
        <end position="66"/>
    </location>
</feature>
<evidence type="ECO:0000256" key="4">
    <source>
        <dbReference type="ARBA" id="ARBA00022989"/>
    </source>
</evidence>
<accession>A0A8G2F548</accession>
<dbReference type="EMBL" id="FNVS01000009">
    <property type="protein sequence ID" value="SEF90227.1"/>
    <property type="molecule type" value="Genomic_DNA"/>
</dbReference>
<evidence type="ECO:0000313" key="7">
    <source>
        <dbReference type="EMBL" id="SEF90227.1"/>
    </source>
</evidence>
<evidence type="ECO:0000256" key="3">
    <source>
        <dbReference type="ARBA" id="ARBA00022692"/>
    </source>
</evidence>
<dbReference type="RefSeq" id="WP_099463670.1">
    <property type="nucleotide sequence ID" value="NZ_FNVS01000009.1"/>
</dbReference>